<sequence>MKKNVLYIAIIFICISLIGCNKSNTSHTKSLDKDEVISATSKPEEVPNTNTQGKGLTGNENLPTADVMIEEVDYSDCFDGIKGCAVFWDSTDKLYSVYDKASCEERSSPCSSFKIISTLMGLDSGVIESADSTMNYNGTVYPNVEWNSNLNLKDAFQKSCIWYFRKVIDSIGKADVQKYLSHLEYGNADISEWNGSGINQLAGEKPAKDLNGFWLESSLQISPREQVEVLGKIFDGKSQFSQKNINILKEIMLVQKNKEVTIFGKTGTGKNTSTGNSDNAWFVGMFETKDQRYYFAVRLKDESRKDINGLKAKEIALAIINKYYLDKKKIYKKDYSIKIPRSWSLKNVNDYETDCYMKEKKIAVITELKDCKYSSTTSSIITNLLGMHAAIVGNTVEIQRQGYKLTKVNITYEQSAAEKIKKESSPSDELHYFYTNNKNIIIDFVVYDTELINNTDEIAESLIINY</sequence>
<dbReference type="EMBL" id="AP023368">
    <property type="protein sequence ID" value="BCK01683.1"/>
    <property type="molecule type" value="Genomic_DNA"/>
</dbReference>
<dbReference type="PANTHER" id="PTHR30627:SF6">
    <property type="entry name" value="BETA-LACTAMASE YBXI-RELATED"/>
    <property type="match status" value="1"/>
</dbReference>
<dbReference type="PROSITE" id="PS51257">
    <property type="entry name" value="PROKAR_LIPOPROTEIN"/>
    <property type="match status" value="1"/>
</dbReference>
<dbReference type="GO" id="GO:0046677">
    <property type="term" value="P:response to antibiotic"/>
    <property type="evidence" value="ECO:0007669"/>
    <property type="project" value="UniProtKB-KW"/>
</dbReference>
<evidence type="ECO:0000256" key="4">
    <source>
        <dbReference type="ARBA" id="ARBA00022729"/>
    </source>
</evidence>
<evidence type="ECO:0000259" key="8">
    <source>
        <dbReference type="Pfam" id="PF00905"/>
    </source>
</evidence>
<protein>
    <recommendedName>
        <fullName evidence="3">beta-lactamase</fullName>
        <ecNumber evidence="3">3.5.2.6</ecNumber>
    </recommendedName>
</protein>
<dbReference type="GO" id="GO:0005886">
    <property type="term" value="C:plasma membrane"/>
    <property type="evidence" value="ECO:0007669"/>
    <property type="project" value="TreeGrafter"/>
</dbReference>
<dbReference type="GO" id="GO:0071555">
    <property type="term" value="P:cell wall organization"/>
    <property type="evidence" value="ECO:0007669"/>
    <property type="project" value="TreeGrafter"/>
</dbReference>
<dbReference type="Pfam" id="PF00905">
    <property type="entry name" value="Transpeptidase"/>
    <property type="match status" value="1"/>
</dbReference>
<dbReference type="RefSeq" id="WP_185257221.1">
    <property type="nucleotide sequence ID" value="NZ_AP023368.1"/>
</dbReference>
<evidence type="ECO:0000313" key="10">
    <source>
        <dbReference type="Proteomes" id="UP000515703"/>
    </source>
</evidence>
<reference evidence="9 10" key="2">
    <citation type="submission" date="2020-08" db="EMBL/GenBank/DDBJ databases">
        <authorList>
            <person name="Ueki A."/>
            <person name="Tonouchi A."/>
        </authorList>
    </citation>
    <scope>NUCLEOTIDE SEQUENCE [LARGE SCALE GENOMIC DNA]</scope>
    <source>
        <strain evidence="9 10">CTTW</strain>
    </source>
</reference>
<evidence type="ECO:0000256" key="1">
    <source>
        <dbReference type="ARBA" id="ARBA00001526"/>
    </source>
</evidence>
<dbReference type="InterPro" id="IPR001460">
    <property type="entry name" value="PCN-bd_Tpept"/>
</dbReference>
<dbReference type="GO" id="GO:0008658">
    <property type="term" value="F:penicillin binding"/>
    <property type="evidence" value="ECO:0007669"/>
    <property type="project" value="InterPro"/>
</dbReference>
<keyword evidence="4" id="KW-0732">Signal</keyword>
<feature type="region of interest" description="Disordered" evidence="7">
    <location>
        <begin position="32"/>
        <end position="60"/>
    </location>
</feature>
<dbReference type="SUPFAM" id="SSF56601">
    <property type="entry name" value="beta-lactamase/transpeptidase-like"/>
    <property type="match status" value="1"/>
</dbReference>
<dbReference type="AlphaFoldDB" id="A0A7M3SAR5"/>
<accession>A0A7M3SAR5</accession>
<organism evidence="9 10">
    <name type="scientific">Anaerocolumna chitinilytica</name>
    <dbReference type="NCBI Taxonomy" id="1727145"/>
    <lineage>
        <taxon>Bacteria</taxon>
        <taxon>Bacillati</taxon>
        <taxon>Bacillota</taxon>
        <taxon>Clostridia</taxon>
        <taxon>Lachnospirales</taxon>
        <taxon>Lachnospiraceae</taxon>
        <taxon>Anaerocolumna</taxon>
    </lineage>
</organism>
<reference evidence="9 10" key="1">
    <citation type="submission" date="2020-08" db="EMBL/GenBank/DDBJ databases">
        <title>Draft genome sequencing of an Anaerocolumna strain isolated from anoxic soil subjected to BSD treatment.</title>
        <authorList>
            <person name="Uek A."/>
            <person name="Tonouchi A."/>
        </authorList>
    </citation>
    <scope>NUCLEOTIDE SEQUENCE [LARGE SCALE GENOMIC DNA]</scope>
    <source>
        <strain evidence="9 10">CTTW</strain>
    </source>
</reference>
<evidence type="ECO:0000313" key="9">
    <source>
        <dbReference type="EMBL" id="BCK01683.1"/>
    </source>
</evidence>
<evidence type="ECO:0000256" key="6">
    <source>
        <dbReference type="ARBA" id="ARBA00023251"/>
    </source>
</evidence>
<evidence type="ECO:0000256" key="2">
    <source>
        <dbReference type="ARBA" id="ARBA00007898"/>
    </source>
</evidence>
<comment type="catalytic activity">
    <reaction evidence="1">
        <text>a beta-lactam + H2O = a substituted beta-amino acid</text>
        <dbReference type="Rhea" id="RHEA:20401"/>
        <dbReference type="ChEBI" id="CHEBI:15377"/>
        <dbReference type="ChEBI" id="CHEBI:35627"/>
        <dbReference type="ChEBI" id="CHEBI:140347"/>
        <dbReference type="EC" id="3.5.2.6"/>
    </reaction>
</comment>
<comment type="similarity">
    <text evidence="2">Belongs to the class-D beta-lactamase family.</text>
</comment>
<evidence type="ECO:0000256" key="3">
    <source>
        <dbReference type="ARBA" id="ARBA00012865"/>
    </source>
</evidence>
<gene>
    <name evidence="9" type="ORF">bsdcttw_47230</name>
</gene>
<dbReference type="InterPro" id="IPR012338">
    <property type="entry name" value="Beta-lactam/transpept-like"/>
</dbReference>
<dbReference type="EC" id="3.5.2.6" evidence="3"/>
<name>A0A7M3SAR5_9FIRM</name>
<dbReference type="GO" id="GO:0008800">
    <property type="term" value="F:beta-lactamase activity"/>
    <property type="evidence" value="ECO:0007669"/>
    <property type="project" value="UniProtKB-EC"/>
</dbReference>
<keyword evidence="5" id="KW-0378">Hydrolase</keyword>
<dbReference type="PANTHER" id="PTHR30627">
    <property type="entry name" value="PEPTIDOGLYCAN D,D-TRANSPEPTIDASE"/>
    <property type="match status" value="1"/>
</dbReference>
<keyword evidence="10" id="KW-1185">Reference proteome</keyword>
<evidence type="ECO:0000256" key="7">
    <source>
        <dbReference type="SAM" id="MobiDB-lite"/>
    </source>
</evidence>
<proteinExistence type="inferred from homology"/>
<dbReference type="Proteomes" id="UP000515703">
    <property type="component" value="Chromosome"/>
</dbReference>
<feature type="domain" description="Penicillin-binding protein transpeptidase" evidence="8">
    <location>
        <begin position="36"/>
        <end position="320"/>
    </location>
</feature>
<dbReference type="Gene3D" id="3.40.710.10">
    <property type="entry name" value="DD-peptidase/beta-lactamase superfamily"/>
    <property type="match status" value="1"/>
</dbReference>
<evidence type="ECO:0000256" key="5">
    <source>
        <dbReference type="ARBA" id="ARBA00022801"/>
    </source>
</evidence>
<dbReference type="KEGG" id="acht:bsdcttw_47230"/>
<feature type="compositionally biased region" description="Polar residues" evidence="7">
    <location>
        <begin position="47"/>
        <end position="60"/>
    </location>
</feature>
<dbReference type="InterPro" id="IPR050515">
    <property type="entry name" value="Beta-lactam/transpept"/>
</dbReference>
<keyword evidence="6" id="KW-0046">Antibiotic resistance</keyword>